<evidence type="ECO:0000256" key="1">
    <source>
        <dbReference type="PROSITE-ProRule" id="PRU00409"/>
    </source>
</evidence>
<keyword evidence="1" id="KW-0067">ATP-binding</keyword>
<dbReference type="Pfam" id="PF15632">
    <property type="entry name" value="ATPgrasp_Ter"/>
    <property type="match status" value="1"/>
</dbReference>
<feature type="domain" description="ATP-grasp" evidence="2">
    <location>
        <begin position="123"/>
        <end position="292"/>
    </location>
</feature>
<dbReference type="AlphaFoldDB" id="A0A553IH51"/>
<dbReference type="InterPro" id="IPR013815">
    <property type="entry name" value="ATP_grasp_subdomain_1"/>
</dbReference>
<name>A0A553IH51_ACHLA</name>
<organism evidence="3 4">
    <name type="scientific">Acholeplasma laidlawii</name>
    <dbReference type="NCBI Taxonomy" id="2148"/>
    <lineage>
        <taxon>Bacteria</taxon>
        <taxon>Bacillati</taxon>
        <taxon>Mycoplasmatota</taxon>
        <taxon>Mollicutes</taxon>
        <taxon>Acholeplasmatales</taxon>
        <taxon>Acholeplasmataceae</taxon>
        <taxon>Acholeplasma</taxon>
    </lineage>
</organism>
<dbReference type="Gene3D" id="3.30.470.20">
    <property type="entry name" value="ATP-grasp fold, B domain"/>
    <property type="match status" value="1"/>
</dbReference>
<dbReference type="PROSITE" id="PS50975">
    <property type="entry name" value="ATP_GRASP"/>
    <property type="match status" value="1"/>
</dbReference>
<dbReference type="Proteomes" id="UP000315938">
    <property type="component" value="Unassembled WGS sequence"/>
</dbReference>
<dbReference type="RefSeq" id="WP_012242989.1">
    <property type="nucleotide sequence ID" value="NZ_JACAOE010000001.1"/>
</dbReference>
<accession>A0A553IH51</accession>
<dbReference type="InterPro" id="IPR048764">
    <property type="entry name" value="PylC_N"/>
</dbReference>
<gene>
    <name evidence="3" type="ORF">FNV44_00360</name>
</gene>
<dbReference type="Gene3D" id="3.30.1490.20">
    <property type="entry name" value="ATP-grasp fold, A domain"/>
    <property type="match status" value="1"/>
</dbReference>
<sequence>MNNYNILILSAGRRVELIQAFKKAAKKLNINSSIIAADMSGLAPALYFADKHKLIPAISDINYIDNLISLCNEENVKLVVPTIDTELLILAENKQRIESETNAKVMISDLKLIQMCRDKIKTSDDLSNNGFLVPYLYSDQDIEQNKVAFPCFIKPKSGSSSINAFKVNNNKELELYRKFIPDYMLQEYVGGDEYTIDVFLDFDSNPITIVPRLRLATRSGEISKGLIVKHRIIIDTIKNMMDEFKFIGHITVQLKIDKEIKFIEINPRFGGGAPMSIAAGADSCENLYRLLMGEQLSYNEVYEDDVYFLRYDSSIMVKKGEIIL</sequence>
<dbReference type="SUPFAM" id="SSF56059">
    <property type="entry name" value="Glutathione synthetase ATP-binding domain-like"/>
    <property type="match status" value="1"/>
</dbReference>
<dbReference type="Pfam" id="PF21360">
    <property type="entry name" value="PylC-like_N"/>
    <property type="match status" value="1"/>
</dbReference>
<dbReference type="GeneID" id="41339194"/>
<dbReference type="EMBL" id="VKID01000001">
    <property type="protein sequence ID" value="TRX99526.1"/>
    <property type="molecule type" value="Genomic_DNA"/>
</dbReference>
<reference evidence="3 4" key="1">
    <citation type="submission" date="2019-07" db="EMBL/GenBank/DDBJ databases">
        <title>Genome sequence of Acholeplasma laidlawii strain with increased resistance to erythromycin.</title>
        <authorList>
            <person name="Medvedeva E.S."/>
            <person name="Baranova N.B."/>
            <person name="Siniagina M.N."/>
            <person name="Mouzykantov A."/>
            <person name="Chernova O.A."/>
            <person name="Chernov V.M."/>
        </authorList>
    </citation>
    <scope>NUCLEOTIDE SEQUENCE [LARGE SCALE GENOMIC DNA]</scope>
    <source>
        <strain evidence="3 4">PG8REry</strain>
    </source>
</reference>
<dbReference type="OMA" id="MMKYNEI"/>
<comment type="caution">
    <text evidence="3">The sequence shown here is derived from an EMBL/GenBank/DDBJ whole genome shotgun (WGS) entry which is preliminary data.</text>
</comment>
<evidence type="ECO:0000313" key="4">
    <source>
        <dbReference type="Proteomes" id="UP000315938"/>
    </source>
</evidence>
<proteinExistence type="predicted"/>
<dbReference type="Gene3D" id="3.40.50.20">
    <property type="match status" value="1"/>
</dbReference>
<dbReference type="InterPro" id="IPR011761">
    <property type="entry name" value="ATP-grasp"/>
</dbReference>
<dbReference type="GO" id="GO:0005524">
    <property type="term" value="F:ATP binding"/>
    <property type="evidence" value="ECO:0007669"/>
    <property type="project" value="UniProtKB-UniRule"/>
</dbReference>
<dbReference type="GO" id="GO:0046872">
    <property type="term" value="F:metal ion binding"/>
    <property type="evidence" value="ECO:0007669"/>
    <property type="project" value="InterPro"/>
</dbReference>
<protein>
    <submittedName>
        <fullName evidence="3">ATP-grasp domain-containing protein</fullName>
    </submittedName>
</protein>
<evidence type="ECO:0000313" key="3">
    <source>
        <dbReference type="EMBL" id="TRX99526.1"/>
    </source>
</evidence>
<keyword evidence="1" id="KW-0547">Nucleotide-binding</keyword>
<evidence type="ECO:0000259" key="2">
    <source>
        <dbReference type="PROSITE" id="PS50975"/>
    </source>
</evidence>